<dbReference type="OrthoDB" id="6173080at2"/>
<dbReference type="EMBL" id="NSKB01000001">
    <property type="protein sequence ID" value="PAU79208.1"/>
    <property type="molecule type" value="Genomic_DNA"/>
</dbReference>
<dbReference type="RefSeq" id="WP_095619221.1">
    <property type="nucleotide sequence ID" value="NZ_NSKB01000001.1"/>
</dbReference>
<sequence length="66" mass="7397">MTATKLEWQRVSNYCIRAGQYRIAKVVLGGDEWFELHAGEEHLGMWRGNAAAAKRAAQKHNDGLKG</sequence>
<comment type="caution">
    <text evidence="1">The sequence shown here is derived from an EMBL/GenBank/DDBJ whole genome shotgun (WGS) entry which is preliminary data.</text>
</comment>
<gene>
    <name evidence="1" type="ORF">CK498_02235</name>
</gene>
<dbReference type="Proteomes" id="UP000217771">
    <property type="component" value="Unassembled WGS sequence"/>
</dbReference>
<reference evidence="1 2" key="1">
    <citation type="submission" date="2017-08" db="EMBL/GenBank/DDBJ databases">
        <title>Halomonas alkalisoli sp. nov., isolated from saline alkaline soil.</title>
        <authorList>
            <person name="Wang D."/>
            <person name="Zhang G."/>
        </authorList>
    </citation>
    <scope>NUCLEOTIDE SEQUENCE [LARGE SCALE GENOMIC DNA]</scope>
    <source>
        <strain evidence="1 2">WRN001</strain>
    </source>
</reference>
<proteinExistence type="predicted"/>
<accession>A0A2A2F2Q5</accession>
<dbReference type="AlphaFoldDB" id="A0A2A2F2Q5"/>
<keyword evidence="2" id="KW-1185">Reference proteome</keyword>
<evidence type="ECO:0000313" key="1">
    <source>
        <dbReference type="EMBL" id="PAU79208.1"/>
    </source>
</evidence>
<evidence type="ECO:0000313" key="2">
    <source>
        <dbReference type="Proteomes" id="UP000217771"/>
    </source>
</evidence>
<protein>
    <submittedName>
        <fullName evidence="1">Uncharacterized protein</fullName>
    </submittedName>
</protein>
<name>A0A2A2F2Q5_9GAMM</name>
<organism evidence="1 2">
    <name type="scientific">Halomonas salipaludis</name>
    <dbReference type="NCBI Taxonomy" id="2032625"/>
    <lineage>
        <taxon>Bacteria</taxon>
        <taxon>Pseudomonadati</taxon>
        <taxon>Pseudomonadota</taxon>
        <taxon>Gammaproteobacteria</taxon>
        <taxon>Oceanospirillales</taxon>
        <taxon>Halomonadaceae</taxon>
        <taxon>Halomonas</taxon>
    </lineage>
</organism>